<sequence length="362" mass="40418">MHELGMSCVALRDYKDATFNGFCKRLRPKPDSDLLPEYVGYYLRSPRFRQAVSALSTMSTRASLNNEMIGRLEISFPSRTAQARISKILKSLDDRITLLRETNTTLEAIAQALFKSWFVDFDPVRAKAEGRQPEGVDATTAALFPDSFEESELGLVPKGWCVRGIGQVCELGRGSSPRPIQQFMGGDVPWIKIADATASDGMFVFETKEMIIKDGVKNSVKVQPGDLIMSNSASCGITVFVELYGCIHDGWLYFKNYQHISKNFLFFWLRKIADHLVHIADGSVQKNLNIALVSSQKIICPPLDVLQAFEIVAGSLLGRVRENCIQAQTLTQLRDTLLPRLISGQLRLPEAQALLNERDIAQ</sequence>
<evidence type="ECO:0000256" key="3">
    <source>
        <dbReference type="ARBA" id="ARBA00023125"/>
    </source>
</evidence>
<keyword evidence="3" id="KW-0238">DNA-binding</keyword>
<reference evidence="5 6" key="1">
    <citation type="submission" date="2016-10" db="EMBL/GenBank/DDBJ databases">
        <authorList>
            <person name="Varghese N."/>
            <person name="Submissions S."/>
        </authorList>
    </citation>
    <scope>NUCLEOTIDE SEQUENCE [LARGE SCALE GENOMIC DNA]</scope>
    <source>
        <strain evidence="5 6">DSM 6083</strain>
    </source>
</reference>
<proteinExistence type="inferred from homology"/>
<dbReference type="SUPFAM" id="SSF116734">
    <property type="entry name" value="DNA methylase specificity domain"/>
    <property type="match status" value="2"/>
</dbReference>
<feature type="domain" description="Type I restriction modification DNA specificity" evidence="4">
    <location>
        <begin position="9"/>
        <end position="107"/>
    </location>
</feature>
<comment type="caution">
    <text evidence="5">The sequence shown here is derived from an EMBL/GenBank/DDBJ whole genome shotgun (WGS) entry which is preliminary data.</text>
</comment>
<evidence type="ECO:0000259" key="4">
    <source>
        <dbReference type="Pfam" id="PF01420"/>
    </source>
</evidence>
<dbReference type="Proteomes" id="UP000182276">
    <property type="component" value="Unassembled WGS sequence"/>
</dbReference>
<dbReference type="CDD" id="cd17283">
    <property type="entry name" value="RMtype1_S_Hpy180ORF7835P_TRD2-CR2_like"/>
    <property type="match status" value="1"/>
</dbReference>
<dbReference type="EMBL" id="FNHO01000018">
    <property type="protein sequence ID" value="SDM98496.1"/>
    <property type="molecule type" value="Genomic_DNA"/>
</dbReference>
<evidence type="ECO:0000313" key="6">
    <source>
        <dbReference type="Proteomes" id="UP000182276"/>
    </source>
</evidence>
<organism evidence="5 6">
    <name type="scientific">Stutzerimonas balearica DSM 6083</name>
    <dbReference type="NCBI Taxonomy" id="1123016"/>
    <lineage>
        <taxon>Bacteria</taxon>
        <taxon>Pseudomonadati</taxon>
        <taxon>Pseudomonadota</taxon>
        <taxon>Gammaproteobacteria</taxon>
        <taxon>Pseudomonadales</taxon>
        <taxon>Pseudomonadaceae</taxon>
        <taxon>Stutzerimonas</taxon>
    </lineage>
</organism>
<dbReference type="PANTHER" id="PTHR30408:SF13">
    <property type="entry name" value="TYPE I RESTRICTION ENZYME HINDI SPECIFICITY SUBUNIT"/>
    <property type="match status" value="1"/>
</dbReference>
<dbReference type="Pfam" id="PF01420">
    <property type="entry name" value="Methylase_S"/>
    <property type="match status" value="2"/>
</dbReference>
<gene>
    <name evidence="5" type="ORF">SAMN05660875_1189</name>
</gene>
<protein>
    <submittedName>
        <fullName evidence="5">Type I restriction enzyme, S subunit</fullName>
    </submittedName>
</protein>
<dbReference type="PANTHER" id="PTHR30408">
    <property type="entry name" value="TYPE-1 RESTRICTION ENZYME ECOKI SPECIFICITY PROTEIN"/>
    <property type="match status" value="1"/>
</dbReference>
<keyword evidence="6" id="KW-1185">Reference proteome</keyword>
<feature type="domain" description="Type I restriction modification DNA specificity" evidence="4">
    <location>
        <begin position="157"/>
        <end position="304"/>
    </location>
</feature>
<evidence type="ECO:0000256" key="1">
    <source>
        <dbReference type="ARBA" id="ARBA00010923"/>
    </source>
</evidence>
<accession>A0ABY0R9S2</accession>
<name>A0ABY0R9S2_9GAMM</name>
<evidence type="ECO:0000313" key="5">
    <source>
        <dbReference type="EMBL" id="SDM98496.1"/>
    </source>
</evidence>
<keyword evidence="2" id="KW-0680">Restriction system</keyword>
<dbReference type="Gene3D" id="3.90.220.20">
    <property type="entry name" value="DNA methylase specificity domains"/>
    <property type="match status" value="2"/>
</dbReference>
<evidence type="ECO:0000256" key="2">
    <source>
        <dbReference type="ARBA" id="ARBA00022747"/>
    </source>
</evidence>
<dbReference type="InterPro" id="IPR052021">
    <property type="entry name" value="Type-I_RS_S_subunit"/>
</dbReference>
<dbReference type="InterPro" id="IPR044946">
    <property type="entry name" value="Restrct_endonuc_typeI_TRD_sf"/>
</dbReference>
<dbReference type="InterPro" id="IPR000055">
    <property type="entry name" value="Restrct_endonuc_typeI_TRD"/>
</dbReference>
<comment type="similarity">
    <text evidence="1">Belongs to the type-I restriction system S methylase family.</text>
</comment>